<keyword evidence="2" id="KW-1185">Reference proteome</keyword>
<reference evidence="1 2" key="1">
    <citation type="submission" date="2018-06" db="EMBL/GenBank/DDBJ databases">
        <title>Genomic Encyclopedia of Archaeal and Bacterial Type Strains, Phase II (KMG-II): from individual species to whole genera.</title>
        <authorList>
            <person name="Goeker M."/>
        </authorList>
    </citation>
    <scope>NUCLEOTIDE SEQUENCE [LARGE SCALE GENOMIC DNA]</scope>
    <source>
        <strain evidence="1 2">DSM 17205</strain>
    </source>
</reference>
<dbReference type="Proteomes" id="UP000248584">
    <property type="component" value="Unassembled WGS sequence"/>
</dbReference>
<gene>
    <name evidence="1" type="ORF">LX97_02014</name>
</gene>
<protein>
    <recommendedName>
        <fullName evidence="3">Secreted protein</fullName>
    </recommendedName>
</protein>
<comment type="caution">
    <text evidence="1">The sequence shown here is derived from an EMBL/GenBank/DDBJ whole genome shotgun (WGS) entry which is preliminary data.</text>
</comment>
<proteinExistence type="predicted"/>
<dbReference type="RefSeq" id="WP_015363304.1">
    <property type="nucleotide sequence ID" value="NZ_QKZR01000003.1"/>
</dbReference>
<evidence type="ECO:0000313" key="2">
    <source>
        <dbReference type="Proteomes" id="UP000248584"/>
    </source>
</evidence>
<accession>A0ABX5PWW3</accession>
<evidence type="ECO:0008006" key="3">
    <source>
        <dbReference type="Google" id="ProtNLM"/>
    </source>
</evidence>
<organism evidence="1 2">
    <name type="scientific">Nonlabens dokdonensis</name>
    <dbReference type="NCBI Taxonomy" id="328515"/>
    <lineage>
        <taxon>Bacteria</taxon>
        <taxon>Pseudomonadati</taxon>
        <taxon>Bacteroidota</taxon>
        <taxon>Flavobacteriia</taxon>
        <taxon>Flavobacteriales</taxon>
        <taxon>Flavobacteriaceae</taxon>
        <taxon>Nonlabens</taxon>
    </lineage>
</organism>
<name>A0ABX5PWW3_9FLAO</name>
<dbReference type="EMBL" id="QKZR01000003">
    <property type="protein sequence ID" value="PZX39660.1"/>
    <property type="molecule type" value="Genomic_DNA"/>
</dbReference>
<evidence type="ECO:0000313" key="1">
    <source>
        <dbReference type="EMBL" id="PZX39660.1"/>
    </source>
</evidence>
<sequence length="138" mass="16497">MKYLVLFLLLYIFSGLSHVEPKNIVSVDCIISDGMYTTIYDEEFKNEPFFMFQIDNDSLFNKYGFYHSSKIERLPNNSFIVTNTDVKTDSLSPLKNYRTDYFKYKYYEIVKCNEDTLWFKNGENRNKINLTGFFVKMK</sequence>